<gene>
    <name evidence="2" type="ORF">LCGC14_2729170</name>
</gene>
<evidence type="ECO:0000259" key="1">
    <source>
        <dbReference type="PROSITE" id="PS51061"/>
    </source>
</evidence>
<dbReference type="InterPro" id="IPR015946">
    <property type="entry name" value="KH_dom-like_a/b"/>
</dbReference>
<dbReference type="Gene3D" id="3.30.300.20">
    <property type="match status" value="1"/>
</dbReference>
<feature type="non-terminal residue" evidence="2">
    <location>
        <position position="123"/>
    </location>
</feature>
<dbReference type="CDD" id="cd02644">
    <property type="entry name" value="R3H_jag"/>
    <property type="match status" value="1"/>
</dbReference>
<dbReference type="InterPro" id="IPR036867">
    <property type="entry name" value="R3H_dom_sf"/>
</dbReference>
<dbReference type="InterPro" id="IPR001374">
    <property type="entry name" value="R3H_dom"/>
</dbReference>
<dbReference type="InterPro" id="IPR038008">
    <property type="entry name" value="Jag_KH"/>
</dbReference>
<dbReference type="GO" id="GO:0003723">
    <property type="term" value="F:RNA binding"/>
    <property type="evidence" value="ECO:0007669"/>
    <property type="project" value="InterPro"/>
</dbReference>
<proteinExistence type="predicted"/>
<dbReference type="Gene3D" id="3.30.1370.50">
    <property type="entry name" value="R3H-like domain"/>
    <property type="match status" value="1"/>
</dbReference>
<dbReference type="InterPro" id="IPR039247">
    <property type="entry name" value="KhpB"/>
</dbReference>
<dbReference type="CDD" id="cd02414">
    <property type="entry name" value="KH-II_Jag"/>
    <property type="match status" value="1"/>
</dbReference>
<name>A0A0F8Z7T6_9ZZZZ</name>
<dbReference type="PANTHER" id="PTHR35800">
    <property type="entry name" value="PROTEIN JAG"/>
    <property type="match status" value="1"/>
</dbReference>
<organism evidence="2">
    <name type="scientific">marine sediment metagenome</name>
    <dbReference type="NCBI Taxonomy" id="412755"/>
    <lineage>
        <taxon>unclassified sequences</taxon>
        <taxon>metagenomes</taxon>
        <taxon>ecological metagenomes</taxon>
    </lineage>
</organism>
<dbReference type="PANTHER" id="PTHR35800:SF1">
    <property type="entry name" value="RNA-BINDING PROTEIN KHPB"/>
    <property type="match status" value="1"/>
</dbReference>
<accession>A0A0F8Z7T6</accession>
<sequence length="123" mass="13904">MEAEVHIAYREERKIGLDIETDDSGLLIGKRGKTLEALQLITNIAAGRMSNDSRRIIIDTEDYRSRRESSLVRFAQSAAEQVRRTGQPRLLEAMNPFERRLVHTALGDSKDVETVSEGDGLYK</sequence>
<dbReference type="Pfam" id="PF13083">
    <property type="entry name" value="KH_KhpA-B"/>
    <property type="match status" value="1"/>
</dbReference>
<dbReference type="SMART" id="SM00393">
    <property type="entry name" value="R3H"/>
    <property type="match status" value="1"/>
</dbReference>
<dbReference type="Pfam" id="PF01424">
    <property type="entry name" value="R3H"/>
    <property type="match status" value="1"/>
</dbReference>
<dbReference type="EMBL" id="LAZR01049359">
    <property type="protein sequence ID" value="KKK89832.1"/>
    <property type="molecule type" value="Genomic_DNA"/>
</dbReference>
<dbReference type="InterPro" id="IPR034079">
    <property type="entry name" value="R3H_KhpB"/>
</dbReference>
<comment type="caution">
    <text evidence="2">The sequence shown here is derived from an EMBL/GenBank/DDBJ whole genome shotgun (WGS) entry which is preliminary data.</text>
</comment>
<dbReference type="AlphaFoldDB" id="A0A0F8Z7T6"/>
<protein>
    <recommendedName>
        <fullName evidence="1">R3H domain-containing protein</fullName>
    </recommendedName>
</protein>
<evidence type="ECO:0000313" key="2">
    <source>
        <dbReference type="EMBL" id="KKK89832.1"/>
    </source>
</evidence>
<dbReference type="PROSITE" id="PS51061">
    <property type="entry name" value="R3H"/>
    <property type="match status" value="1"/>
</dbReference>
<reference evidence="2" key="1">
    <citation type="journal article" date="2015" name="Nature">
        <title>Complex archaea that bridge the gap between prokaryotes and eukaryotes.</title>
        <authorList>
            <person name="Spang A."/>
            <person name="Saw J.H."/>
            <person name="Jorgensen S.L."/>
            <person name="Zaremba-Niedzwiedzka K."/>
            <person name="Martijn J."/>
            <person name="Lind A.E."/>
            <person name="van Eijk R."/>
            <person name="Schleper C."/>
            <person name="Guy L."/>
            <person name="Ettema T.J."/>
        </authorList>
    </citation>
    <scope>NUCLEOTIDE SEQUENCE</scope>
</reference>
<feature type="domain" description="R3H" evidence="1">
    <location>
        <begin position="65"/>
        <end position="123"/>
    </location>
</feature>